<evidence type="ECO:0000313" key="1">
    <source>
        <dbReference type="EMBL" id="GFN99660.1"/>
    </source>
</evidence>
<dbReference type="AlphaFoldDB" id="A0AAV3ZUN6"/>
<organism evidence="1 2">
    <name type="scientific">Plakobranchus ocellatus</name>
    <dbReference type="NCBI Taxonomy" id="259542"/>
    <lineage>
        <taxon>Eukaryota</taxon>
        <taxon>Metazoa</taxon>
        <taxon>Spiralia</taxon>
        <taxon>Lophotrochozoa</taxon>
        <taxon>Mollusca</taxon>
        <taxon>Gastropoda</taxon>
        <taxon>Heterobranchia</taxon>
        <taxon>Euthyneura</taxon>
        <taxon>Panpulmonata</taxon>
        <taxon>Sacoglossa</taxon>
        <taxon>Placobranchoidea</taxon>
        <taxon>Plakobranchidae</taxon>
        <taxon>Plakobranchus</taxon>
    </lineage>
</organism>
<accession>A0AAV3ZUN6</accession>
<gene>
    <name evidence="1" type="ORF">PoB_002616600</name>
</gene>
<proteinExistence type="predicted"/>
<name>A0AAV3ZUN6_9GAST</name>
<dbReference type="Proteomes" id="UP000735302">
    <property type="component" value="Unassembled WGS sequence"/>
</dbReference>
<comment type="caution">
    <text evidence="1">The sequence shown here is derived from an EMBL/GenBank/DDBJ whole genome shotgun (WGS) entry which is preliminary data.</text>
</comment>
<reference evidence="1 2" key="1">
    <citation type="journal article" date="2021" name="Elife">
        <title>Chloroplast acquisition without the gene transfer in kleptoplastic sea slugs, Plakobranchus ocellatus.</title>
        <authorList>
            <person name="Maeda T."/>
            <person name="Takahashi S."/>
            <person name="Yoshida T."/>
            <person name="Shimamura S."/>
            <person name="Takaki Y."/>
            <person name="Nagai Y."/>
            <person name="Toyoda A."/>
            <person name="Suzuki Y."/>
            <person name="Arimoto A."/>
            <person name="Ishii H."/>
            <person name="Satoh N."/>
            <person name="Nishiyama T."/>
            <person name="Hasebe M."/>
            <person name="Maruyama T."/>
            <person name="Minagawa J."/>
            <person name="Obokata J."/>
            <person name="Shigenobu S."/>
        </authorList>
    </citation>
    <scope>NUCLEOTIDE SEQUENCE [LARGE SCALE GENOMIC DNA]</scope>
</reference>
<sequence length="99" mass="10686">MSSGPTPWAASNLLQVRADFKASLLTLRPPSPFAQRLRSRQVTYFDHRGVLNCSERANHLYGGVGGTVDSESALRSAGNLLSRVRAPPLVPWLDGGLKA</sequence>
<evidence type="ECO:0000313" key="2">
    <source>
        <dbReference type="Proteomes" id="UP000735302"/>
    </source>
</evidence>
<protein>
    <submittedName>
        <fullName evidence="1">Spherulin-1b</fullName>
    </submittedName>
</protein>
<dbReference type="EMBL" id="BLXT01003014">
    <property type="protein sequence ID" value="GFN99660.1"/>
    <property type="molecule type" value="Genomic_DNA"/>
</dbReference>
<keyword evidence="2" id="KW-1185">Reference proteome</keyword>